<keyword evidence="4" id="KW-1185">Reference proteome</keyword>
<dbReference type="Pfam" id="PF13649">
    <property type="entry name" value="Methyltransf_25"/>
    <property type="match status" value="1"/>
</dbReference>
<reference evidence="4" key="1">
    <citation type="submission" date="2014-09" db="EMBL/GenBank/DDBJ databases">
        <authorList>
            <person name="Gomez-Valero L."/>
        </authorList>
    </citation>
    <scope>NUCLEOTIDE SEQUENCE [LARGE SCALE GENOMIC DNA]</scope>
    <source>
        <strain evidence="4">ATCC700992</strain>
    </source>
</reference>
<evidence type="ECO:0000313" key="3">
    <source>
        <dbReference type="EMBL" id="CEG57796.1"/>
    </source>
</evidence>
<dbReference type="SUPFAM" id="SSF53335">
    <property type="entry name" value="S-adenosyl-L-methionine-dependent methyltransferases"/>
    <property type="match status" value="1"/>
</dbReference>
<dbReference type="InterPro" id="IPR041698">
    <property type="entry name" value="Methyltransf_25"/>
</dbReference>
<dbReference type="RefSeq" id="WP_052673942.1">
    <property type="nucleotide sequence ID" value="NZ_LN614827.1"/>
</dbReference>
<dbReference type="Gene3D" id="2.20.25.110">
    <property type="entry name" value="S-adenosyl-L-methionine-dependent methyltransferases"/>
    <property type="match status" value="1"/>
</dbReference>
<dbReference type="OrthoDB" id="5634300at2"/>
<dbReference type="InterPro" id="IPR029063">
    <property type="entry name" value="SAM-dependent_MTases_sf"/>
</dbReference>
<dbReference type="AlphaFoldDB" id="A0A098G723"/>
<evidence type="ECO:0000313" key="4">
    <source>
        <dbReference type="Proteomes" id="UP000032430"/>
    </source>
</evidence>
<feature type="domain" description="Methyltransferase" evidence="2">
    <location>
        <begin position="49"/>
        <end position="142"/>
    </location>
</feature>
<dbReference type="EMBL" id="LN614827">
    <property type="protein sequence ID" value="CEG57796.1"/>
    <property type="molecule type" value="Genomic_DNA"/>
</dbReference>
<dbReference type="STRING" id="1212491.LFA_2424"/>
<dbReference type="PANTHER" id="PTHR43861">
    <property type="entry name" value="TRANS-ACONITATE 2-METHYLTRANSFERASE-RELATED"/>
    <property type="match status" value="1"/>
</dbReference>
<evidence type="ECO:0000259" key="2">
    <source>
        <dbReference type="Pfam" id="PF13649"/>
    </source>
</evidence>
<dbReference type="KEGG" id="lfa:LFA_2424"/>
<dbReference type="CDD" id="cd02440">
    <property type="entry name" value="AdoMet_MTases"/>
    <property type="match status" value="1"/>
</dbReference>
<dbReference type="HOGENOM" id="CLU_069129_1_2_6"/>
<dbReference type="Gene3D" id="3.40.50.150">
    <property type="entry name" value="Vaccinia Virus protein VP39"/>
    <property type="match status" value="1"/>
</dbReference>
<keyword evidence="1" id="KW-0808">Transferase</keyword>
<name>A0A098G723_9GAMM</name>
<sequence length="259" mass="29188">MSNKTVNLGLPIEYQQLPQFFDAHNINDNTENKNALIEKLLKEQGAKTILDMTCGTGSQVLYLAQHGYKITGSDLSPALIDSARNKAKKMNLNAPFIAGDMRTINVGKFDAVITIFSAIGHINKSDFEITLQNIRHNLNDGGIYIFDIFNLQALTDEIIKDFVMDINSVVDGVTFRNQQHSEIDRESGLLISHDKYTITKEGSKPEYHTNTFSLQIYTAQELQNLLEKNGFEVLNQYDMDGHQFIPDKSLNILTLAKMK</sequence>
<accession>A0A098G723</accession>
<evidence type="ECO:0000256" key="1">
    <source>
        <dbReference type="ARBA" id="ARBA00022679"/>
    </source>
</evidence>
<gene>
    <name evidence="3" type="ORF">LFA_2424</name>
</gene>
<organism evidence="3 4">
    <name type="scientific">Legionella fallonii LLAP-10</name>
    <dbReference type="NCBI Taxonomy" id="1212491"/>
    <lineage>
        <taxon>Bacteria</taxon>
        <taxon>Pseudomonadati</taxon>
        <taxon>Pseudomonadota</taxon>
        <taxon>Gammaproteobacteria</taxon>
        <taxon>Legionellales</taxon>
        <taxon>Legionellaceae</taxon>
        <taxon>Legionella</taxon>
    </lineage>
</organism>
<protein>
    <recommendedName>
        <fullName evidence="2">Methyltransferase domain-containing protein</fullName>
    </recommendedName>
</protein>
<dbReference type="GO" id="GO:0016740">
    <property type="term" value="F:transferase activity"/>
    <property type="evidence" value="ECO:0007669"/>
    <property type="project" value="UniProtKB-KW"/>
</dbReference>
<proteinExistence type="predicted"/>
<dbReference type="Proteomes" id="UP000032430">
    <property type="component" value="Chromosome I"/>
</dbReference>